<reference evidence="1 2" key="1">
    <citation type="journal article" date="2011" name="J. Bacteriol.">
        <title>Genome sequence of 'Pedosphaera parvula' Ellin514, an aerobic Verrucomicrobial isolate from pasture soil.</title>
        <authorList>
            <person name="Kant R."/>
            <person name="van Passel M.W."/>
            <person name="Sangwan P."/>
            <person name="Palva A."/>
            <person name="Lucas S."/>
            <person name="Copeland A."/>
            <person name="Lapidus A."/>
            <person name="Glavina Del Rio T."/>
            <person name="Dalin E."/>
            <person name="Tice H."/>
            <person name="Bruce D."/>
            <person name="Goodwin L."/>
            <person name="Pitluck S."/>
            <person name="Chertkov O."/>
            <person name="Larimer F.W."/>
            <person name="Land M.L."/>
            <person name="Hauser L."/>
            <person name="Brettin T.S."/>
            <person name="Detter J.C."/>
            <person name="Han S."/>
            <person name="de Vos W.M."/>
            <person name="Janssen P.H."/>
            <person name="Smidt H."/>
        </authorList>
    </citation>
    <scope>NUCLEOTIDE SEQUENCE [LARGE SCALE GENOMIC DNA]</scope>
    <source>
        <strain evidence="1 2">Ellin514</strain>
    </source>
</reference>
<dbReference type="Proteomes" id="UP000003688">
    <property type="component" value="Unassembled WGS sequence"/>
</dbReference>
<gene>
    <name evidence="1" type="ORF">Cflav_PD5216</name>
</gene>
<dbReference type="EMBL" id="ABOX02000004">
    <property type="protein sequence ID" value="EEF62581.1"/>
    <property type="molecule type" value="Genomic_DNA"/>
</dbReference>
<comment type="caution">
    <text evidence="1">The sequence shown here is derived from an EMBL/GenBank/DDBJ whole genome shotgun (WGS) entry which is preliminary data.</text>
</comment>
<proteinExistence type="predicted"/>
<organism evidence="1 2">
    <name type="scientific">Pedosphaera parvula (strain Ellin514)</name>
    <dbReference type="NCBI Taxonomy" id="320771"/>
    <lineage>
        <taxon>Bacteria</taxon>
        <taxon>Pseudomonadati</taxon>
        <taxon>Verrucomicrobiota</taxon>
        <taxon>Pedosphaerae</taxon>
        <taxon>Pedosphaerales</taxon>
        <taxon>Pedosphaeraceae</taxon>
        <taxon>Pedosphaera</taxon>
    </lineage>
</organism>
<dbReference type="STRING" id="320771.Cflav_PD5216"/>
<sequence>MTGGFRKKLARFFHLRHNDEVNGSPFQKLTDVN</sequence>
<evidence type="ECO:0000313" key="2">
    <source>
        <dbReference type="Proteomes" id="UP000003688"/>
    </source>
</evidence>
<dbReference type="AlphaFoldDB" id="B9XCB3"/>
<accession>B9XCB3</accession>
<evidence type="ECO:0000313" key="1">
    <source>
        <dbReference type="EMBL" id="EEF62581.1"/>
    </source>
</evidence>
<protein>
    <submittedName>
        <fullName evidence="1">Uncharacterized protein</fullName>
    </submittedName>
</protein>
<name>B9XCB3_PEDPL</name>
<keyword evidence="2" id="KW-1185">Reference proteome</keyword>